<comment type="catalytic activity">
    <reaction evidence="6">
        <text>[thioredoxin]-disulfide + sulfite + AMP + 2 H(+) = adenosine 5'-phosphosulfate + [thioredoxin]-dithiol</text>
        <dbReference type="Rhea" id="RHEA:21976"/>
        <dbReference type="Rhea" id="RHEA-COMP:10698"/>
        <dbReference type="Rhea" id="RHEA-COMP:10700"/>
        <dbReference type="ChEBI" id="CHEBI:15378"/>
        <dbReference type="ChEBI" id="CHEBI:17359"/>
        <dbReference type="ChEBI" id="CHEBI:29950"/>
        <dbReference type="ChEBI" id="CHEBI:50058"/>
        <dbReference type="ChEBI" id="CHEBI:58243"/>
        <dbReference type="ChEBI" id="CHEBI:456215"/>
        <dbReference type="EC" id="1.8.4.10"/>
    </reaction>
</comment>
<dbReference type="GO" id="GO:0005737">
    <property type="term" value="C:cytoplasm"/>
    <property type="evidence" value="ECO:0007669"/>
    <property type="project" value="UniProtKB-SubCell"/>
</dbReference>
<dbReference type="SUPFAM" id="SSF52402">
    <property type="entry name" value="Adenine nucleotide alpha hydrolases-like"/>
    <property type="match status" value="1"/>
</dbReference>
<dbReference type="PANTHER" id="PTHR46482">
    <property type="entry name" value="5'-ADENYLYLSULFATE REDUCTASE 3, CHLOROPLASTIC"/>
    <property type="match status" value="1"/>
</dbReference>
<comment type="similarity">
    <text evidence="1 6">Belongs to the PAPS reductase family. CysH subfamily.</text>
</comment>
<dbReference type="InterPro" id="IPR014729">
    <property type="entry name" value="Rossmann-like_a/b/a_fold"/>
</dbReference>
<dbReference type="GO" id="GO:0051539">
    <property type="term" value="F:4 iron, 4 sulfur cluster binding"/>
    <property type="evidence" value="ECO:0007669"/>
    <property type="project" value="UniProtKB-UniRule"/>
</dbReference>
<evidence type="ECO:0000256" key="6">
    <source>
        <dbReference type="HAMAP-Rule" id="MF_00063"/>
    </source>
</evidence>
<gene>
    <name evidence="6" type="primary">cysH</name>
    <name evidence="8" type="ORF">SAMN04488115_11387</name>
</gene>
<dbReference type="HAMAP" id="MF_00063">
    <property type="entry name" value="CysH"/>
    <property type="match status" value="1"/>
</dbReference>
<dbReference type="GO" id="GO:0043866">
    <property type="term" value="F:adenylyl-sulfate reductase (thioredoxin) activity"/>
    <property type="evidence" value="ECO:0007669"/>
    <property type="project" value="UniProtKB-EC"/>
</dbReference>
<evidence type="ECO:0000313" key="8">
    <source>
        <dbReference type="EMBL" id="SEG78043.1"/>
    </source>
</evidence>
<feature type="binding site" evidence="6">
    <location>
        <position position="226"/>
    </location>
    <ligand>
        <name>[4Fe-4S] cluster</name>
        <dbReference type="ChEBI" id="CHEBI:49883"/>
    </ligand>
</feature>
<feature type="active site" description="Nucleophile; cysteine thiosulfonate intermediate" evidence="6">
    <location>
        <position position="254"/>
    </location>
</feature>
<comment type="function">
    <text evidence="6">Catalyzes the formation of sulfite from adenosine 5'-phosphosulfate (APS) using thioredoxin as an electron donor.</text>
</comment>
<dbReference type="Gene3D" id="3.40.50.620">
    <property type="entry name" value="HUPs"/>
    <property type="match status" value="1"/>
</dbReference>
<evidence type="ECO:0000256" key="5">
    <source>
        <dbReference type="ARBA" id="ARBA00023014"/>
    </source>
</evidence>
<dbReference type="OrthoDB" id="9794018at2"/>
<comment type="cofactor">
    <cofactor evidence="6">
        <name>[4Fe-4S] cluster</name>
        <dbReference type="ChEBI" id="CHEBI:49883"/>
    </cofactor>
    <text evidence="6">Binds 1 [4Fe-4S] cluster per subunit.</text>
</comment>
<accession>A0A1H6CZB1</accession>
<feature type="binding site" evidence="6">
    <location>
        <position position="229"/>
    </location>
    <ligand>
        <name>[4Fe-4S] cluster</name>
        <dbReference type="ChEBI" id="CHEBI:49883"/>
    </ligand>
</feature>
<dbReference type="InterPro" id="IPR004511">
    <property type="entry name" value="PAPS/APS_Rdtase"/>
</dbReference>
<evidence type="ECO:0000259" key="7">
    <source>
        <dbReference type="Pfam" id="PF01507"/>
    </source>
</evidence>
<feature type="domain" description="Phosphoadenosine phosphosulphate reductase" evidence="7">
    <location>
        <begin position="58"/>
        <end position="232"/>
    </location>
</feature>
<protein>
    <recommendedName>
        <fullName evidence="6">Adenosine 5'-phosphosulfate reductase</fullName>
        <shortName evidence="6">APS reductase</shortName>
        <ecNumber evidence="6">1.8.4.10</ecNumber>
    </recommendedName>
    <alternativeName>
        <fullName evidence="6">5'-adenylylsulfate reductase</fullName>
    </alternativeName>
    <alternativeName>
        <fullName evidence="6">Thioredoxin-dependent 5'-adenylylsulfate reductase</fullName>
    </alternativeName>
</protein>
<proteinExistence type="inferred from homology"/>
<evidence type="ECO:0000256" key="2">
    <source>
        <dbReference type="ARBA" id="ARBA00022723"/>
    </source>
</evidence>
<keyword evidence="9" id="KW-1185">Reference proteome</keyword>
<dbReference type="AlphaFoldDB" id="A0A1H6CZB1"/>
<name>A0A1H6CZB1_9HYPH</name>
<dbReference type="Proteomes" id="UP000236743">
    <property type="component" value="Unassembled WGS sequence"/>
</dbReference>
<evidence type="ECO:0000313" key="9">
    <source>
        <dbReference type="Proteomes" id="UP000236743"/>
    </source>
</evidence>
<dbReference type="GO" id="GO:0004604">
    <property type="term" value="F:phosphoadenylyl-sulfate reductase (thioredoxin) activity"/>
    <property type="evidence" value="ECO:0007669"/>
    <property type="project" value="UniProtKB-UniRule"/>
</dbReference>
<dbReference type="PANTHER" id="PTHR46482:SF9">
    <property type="entry name" value="5'-ADENYLYLSULFATE REDUCTASE 1, CHLOROPLASTIC"/>
    <property type="match status" value="1"/>
</dbReference>
<keyword evidence="2 6" id="KW-0479">Metal-binding</keyword>
<comment type="subcellular location">
    <subcellularLocation>
        <location evidence="6">Cytoplasm</location>
    </subcellularLocation>
</comment>
<keyword evidence="3 6" id="KW-0560">Oxidoreductase</keyword>
<dbReference type="GO" id="GO:0046872">
    <property type="term" value="F:metal ion binding"/>
    <property type="evidence" value="ECO:0007669"/>
    <property type="project" value="UniProtKB-KW"/>
</dbReference>
<evidence type="ECO:0000256" key="4">
    <source>
        <dbReference type="ARBA" id="ARBA00023004"/>
    </source>
</evidence>
<reference evidence="8 9" key="1">
    <citation type="submission" date="2016-10" db="EMBL/GenBank/DDBJ databases">
        <authorList>
            <person name="de Groot N.N."/>
        </authorList>
    </citation>
    <scope>NUCLEOTIDE SEQUENCE [LARGE SCALE GENOMIC DNA]</scope>
    <source>
        <strain evidence="8 9">DSM 26656</strain>
    </source>
</reference>
<sequence>MSTQPRGAVPLHSQSEASANEAPAAALVRRAAALNDAFGKADAADRLSGIVSSAAGRLVFTTSFGLEDQVLTHLIAEAGLPVVFATLDTGRLFPEVYALWAQTEARYGIRIQPFYPRHDAVEGFVRDHGINGFYDTREARKACCDIRKVEPLGRALSGADIWITGLRADQSAARGGVVLAEADAGRGLIKVSPLLDWSRDRALTFAEAHRVPLNPLHGQGFVSIGCQPCTRAIEPGEPERAGRWWWEDDAAKECGLHVGPDGKLVRTKSQPAQVLA</sequence>
<organism evidence="8 9">
    <name type="scientific">Bosea lathyri</name>
    <dbReference type="NCBI Taxonomy" id="1036778"/>
    <lineage>
        <taxon>Bacteria</taxon>
        <taxon>Pseudomonadati</taxon>
        <taxon>Pseudomonadota</taxon>
        <taxon>Alphaproteobacteria</taxon>
        <taxon>Hyphomicrobiales</taxon>
        <taxon>Boseaceae</taxon>
        <taxon>Bosea</taxon>
    </lineage>
</organism>
<dbReference type="RefSeq" id="WP_103875111.1">
    <property type="nucleotide sequence ID" value="NZ_FNUY01000013.1"/>
</dbReference>
<dbReference type="NCBIfam" id="NF002537">
    <property type="entry name" value="PRK02090.1"/>
    <property type="match status" value="1"/>
</dbReference>
<keyword evidence="4 6" id="KW-0408">Iron</keyword>
<keyword evidence="5 6" id="KW-0411">Iron-sulfur</keyword>
<feature type="binding site" evidence="6">
    <location>
        <position position="143"/>
    </location>
    <ligand>
        <name>[4Fe-4S] cluster</name>
        <dbReference type="ChEBI" id="CHEBI:49883"/>
    </ligand>
</feature>
<dbReference type="CDD" id="cd23945">
    <property type="entry name" value="PAPS_reductase"/>
    <property type="match status" value="1"/>
</dbReference>
<evidence type="ECO:0000256" key="3">
    <source>
        <dbReference type="ARBA" id="ARBA00023002"/>
    </source>
</evidence>
<dbReference type="InterPro" id="IPR002500">
    <property type="entry name" value="PAPS_reduct_dom"/>
</dbReference>
<dbReference type="PIRSF" id="PIRSF000857">
    <property type="entry name" value="PAPS_reductase"/>
    <property type="match status" value="1"/>
</dbReference>
<evidence type="ECO:0000256" key="1">
    <source>
        <dbReference type="ARBA" id="ARBA00009732"/>
    </source>
</evidence>
<dbReference type="GO" id="GO:0070814">
    <property type="term" value="P:hydrogen sulfide biosynthetic process"/>
    <property type="evidence" value="ECO:0007669"/>
    <property type="project" value="UniProtKB-UniRule"/>
</dbReference>
<dbReference type="EC" id="1.8.4.10" evidence="6"/>
<dbReference type="Pfam" id="PF01507">
    <property type="entry name" value="PAPS_reduct"/>
    <property type="match status" value="1"/>
</dbReference>
<dbReference type="EMBL" id="FNUY01000013">
    <property type="protein sequence ID" value="SEG78043.1"/>
    <property type="molecule type" value="Genomic_DNA"/>
</dbReference>
<keyword evidence="6" id="KW-0963">Cytoplasm</keyword>
<comment type="pathway">
    <text evidence="6">Sulfur metabolism; hydrogen sulfide biosynthesis; sulfite from sulfate.</text>
</comment>
<feature type="binding site" evidence="6">
    <location>
        <position position="144"/>
    </location>
    <ligand>
        <name>[4Fe-4S] cluster</name>
        <dbReference type="ChEBI" id="CHEBI:49883"/>
    </ligand>
</feature>
<dbReference type="GO" id="GO:0019379">
    <property type="term" value="P:sulfate assimilation, phosphoadenylyl sulfate reduction by phosphoadenylyl-sulfate reductase (thioredoxin)"/>
    <property type="evidence" value="ECO:0007669"/>
    <property type="project" value="UniProtKB-UniRule"/>
</dbReference>